<reference evidence="1 2" key="1">
    <citation type="journal article" date="2016" name="Nat. Commun.">
        <title>Ectomycorrhizal ecology is imprinted in the genome of the dominant symbiotic fungus Cenococcum geophilum.</title>
        <authorList>
            <consortium name="DOE Joint Genome Institute"/>
            <person name="Peter M."/>
            <person name="Kohler A."/>
            <person name="Ohm R.A."/>
            <person name="Kuo A."/>
            <person name="Krutzmann J."/>
            <person name="Morin E."/>
            <person name="Arend M."/>
            <person name="Barry K.W."/>
            <person name="Binder M."/>
            <person name="Choi C."/>
            <person name="Clum A."/>
            <person name="Copeland A."/>
            <person name="Grisel N."/>
            <person name="Haridas S."/>
            <person name="Kipfer T."/>
            <person name="LaButti K."/>
            <person name="Lindquist E."/>
            <person name="Lipzen A."/>
            <person name="Maire R."/>
            <person name="Meier B."/>
            <person name="Mihaltcheva S."/>
            <person name="Molinier V."/>
            <person name="Murat C."/>
            <person name="Poggeler S."/>
            <person name="Quandt C.A."/>
            <person name="Sperisen C."/>
            <person name="Tritt A."/>
            <person name="Tisserant E."/>
            <person name="Crous P.W."/>
            <person name="Henrissat B."/>
            <person name="Nehls U."/>
            <person name="Egli S."/>
            <person name="Spatafora J.W."/>
            <person name="Grigoriev I.V."/>
            <person name="Martin F.M."/>
        </authorList>
    </citation>
    <scope>NUCLEOTIDE SEQUENCE [LARGE SCALE GENOMIC DNA]</scope>
    <source>
        <strain evidence="1 2">CBS 207.34</strain>
    </source>
</reference>
<name>A0A8E2EUT9_9PEZI</name>
<gene>
    <name evidence="1" type="ORF">AOQ84DRAFT_414375</name>
</gene>
<protein>
    <submittedName>
        <fullName evidence="1">Uncharacterized protein</fullName>
    </submittedName>
</protein>
<dbReference type="Proteomes" id="UP000250140">
    <property type="component" value="Unassembled WGS sequence"/>
</dbReference>
<dbReference type="AlphaFoldDB" id="A0A8E2EUT9"/>
<evidence type="ECO:0000313" key="2">
    <source>
        <dbReference type="Proteomes" id="UP000250140"/>
    </source>
</evidence>
<accession>A0A8E2EUT9</accession>
<evidence type="ECO:0000313" key="1">
    <source>
        <dbReference type="EMBL" id="OCL05093.1"/>
    </source>
</evidence>
<dbReference type="EMBL" id="KV750382">
    <property type="protein sequence ID" value="OCL05093.1"/>
    <property type="molecule type" value="Genomic_DNA"/>
</dbReference>
<organism evidence="1 2">
    <name type="scientific">Glonium stellatum</name>
    <dbReference type="NCBI Taxonomy" id="574774"/>
    <lineage>
        <taxon>Eukaryota</taxon>
        <taxon>Fungi</taxon>
        <taxon>Dikarya</taxon>
        <taxon>Ascomycota</taxon>
        <taxon>Pezizomycotina</taxon>
        <taxon>Dothideomycetes</taxon>
        <taxon>Pleosporomycetidae</taxon>
        <taxon>Gloniales</taxon>
        <taxon>Gloniaceae</taxon>
        <taxon>Glonium</taxon>
    </lineage>
</organism>
<keyword evidence="2" id="KW-1185">Reference proteome</keyword>
<proteinExistence type="predicted"/>
<sequence>MPALCLPVLVWPRPSNKHCQSDTPAVLPSQAIVHSSMPLSRPAEKGESRVRRWNRHSAGGFSAQQGAADRDRIILVTIIIAIINRAVQGKSPSERARGYQVLGILYLAEDLAEEPNRLLVPAAYLICSNE</sequence>